<keyword evidence="3 11" id="KW-0894">Sodium channel</keyword>
<dbReference type="InterPro" id="IPR001873">
    <property type="entry name" value="ENaC"/>
</dbReference>
<organism evidence="12 13">
    <name type="scientific">Brachionus plicatilis</name>
    <name type="common">Marine rotifer</name>
    <name type="synonym">Brachionus muelleri</name>
    <dbReference type="NCBI Taxonomy" id="10195"/>
    <lineage>
        <taxon>Eukaryota</taxon>
        <taxon>Metazoa</taxon>
        <taxon>Spiralia</taxon>
        <taxon>Gnathifera</taxon>
        <taxon>Rotifera</taxon>
        <taxon>Eurotatoria</taxon>
        <taxon>Monogononta</taxon>
        <taxon>Pseudotrocha</taxon>
        <taxon>Ploima</taxon>
        <taxon>Brachionidae</taxon>
        <taxon>Brachionus</taxon>
    </lineage>
</organism>
<keyword evidence="10 11" id="KW-0407">Ion channel</keyword>
<name>A0A3M7R8E5_BRAPC</name>
<keyword evidence="4 11" id="KW-0812">Transmembrane</keyword>
<protein>
    <submittedName>
        <fullName evidence="12">Amiloride-sensitive sodium channel subunit beta</fullName>
    </submittedName>
</protein>
<dbReference type="GO" id="GO:0015280">
    <property type="term" value="F:ligand-gated sodium channel activity"/>
    <property type="evidence" value="ECO:0007669"/>
    <property type="project" value="TreeGrafter"/>
</dbReference>
<dbReference type="AlphaFoldDB" id="A0A3M7R8E5"/>
<dbReference type="Pfam" id="PF00858">
    <property type="entry name" value="ASC"/>
    <property type="match status" value="1"/>
</dbReference>
<evidence type="ECO:0000256" key="7">
    <source>
        <dbReference type="ARBA" id="ARBA00023065"/>
    </source>
</evidence>
<dbReference type="PRINTS" id="PR01078">
    <property type="entry name" value="AMINACHANNEL"/>
</dbReference>
<keyword evidence="13" id="KW-1185">Reference proteome</keyword>
<evidence type="ECO:0000256" key="5">
    <source>
        <dbReference type="ARBA" id="ARBA00022989"/>
    </source>
</evidence>
<evidence type="ECO:0000256" key="6">
    <source>
        <dbReference type="ARBA" id="ARBA00023053"/>
    </source>
</evidence>
<sequence>MYNSKYSGLILCGDFNCPKIEWHFGSFSSSRADESSFENDLIDCLEDCFFYRNVLEPTFQSALGYQRSLLDLVITEDPDRIYSILHGSPLGKTNKGHLTLIWEYELKSKEINSDKTFCSSKNTNKNKPWMTKELREQIREKFKVWKTYMASGMVGLIIKYLEYNVIVKMELAQSELLEFPAVTFCNINPYDYTIEENYKIASDYLNESFLSNDIDLKSCNKRTRNQLRFGISNLEGFKLEKMLVSCEYDRKPCNLQNFYPQKPDYFGNCFTFNFGKDSLGQSIPIEKVKRPTVLDGLQVKLFIGPRESQPCWEDKYGAVVVVHNQTSFPLYLEEGIFVPTGFETNLVLNKNIINKLPKPHSNCVKNVSDKAEVDTVYFRNTIEAYGSYNQKWCARNCSLDKISQENTIKCSNLNLTTLFEKNDCLKNFDNITKYYGFCMTQCPIECEYSFYSIVKNAAGFPSYRQNLKLLSNESFRSKFSNGTVSLEQVKDSVLSFNVYFSQKTYMRIEEKAELSFESLLGNLGGQFGLFLGLSFLTFAEVFEILFEIGKIFWINRSQTKTEVQPFSASAEKI</sequence>
<evidence type="ECO:0000256" key="4">
    <source>
        <dbReference type="ARBA" id="ARBA00022692"/>
    </source>
</evidence>
<keyword evidence="6" id="KW-0915">Sodium</keyword>
<reference evidence="12 13" key="1">
    <citation type="journal article" date="2018" name="Sci. Rep.">
        <title>Genomic signatures of local adaptation to the degree of environmental predictability in rotifers.</title>
        <authorList>
            <person name="Franch-Gras L."/>
            <person name="Hahn C."/>
            <person name="Garcia-Roger E.M."/>
            <person name="Carmona M.J."/>
            <person name="Serra M."/>
            <person name="Gomez A."/>
        </authorList>
    </citation>
    <scope>NUCLEOTIDE SEQUENCE [LARGE SCALE GENOMIC DNA]</scope>
    <source>
        <strain evidence="12">HYR1</strain>
    </source>
</reference>
<keyword evidence="2 11" id="KW-0813">Transport</keyword>
<keyword evidence="8" id="KW-0472">Membrane</keyword>
<dbReference type="Gene3D" id="2.60.470.10">
    <property type="entry name" value="Acid-sensing ion channels like domains"/>
    <property type="match status" value="1"/>
</dbReference>
<evidence type="ECO:0000256" key="1">
    <source>
        <dbReference type="ARBA" id="ARBA00004141"/>
    </source>
</evidence>
<comment type="similarity">
    <text evidence="11">Belongs to the amiloride-sensitive sodium channel (TC 1.A.6) family.</text>
</comment>
<dbReference type="PANTHER" id="PTHR11690:SF244">
    <property type="entry name" value="DEGENERIN LIKE"/>
    <property type="match status" value="1"/>
</dbReference>
<keyword evidence="9 11" id="KW-0739">Sodium transport</keyword>
<evidence type="ECO:0000313" key="13">
    <source>
        <dbReference type="Proteomes" id="UP000276133"/>
    </source>
</evidence>
<dbReference type="PANTHER" id="PTHR11690">
    <property type="entry name" value="AMILORIDE-SENSITIVE SODIUM CHANNEL-RELATED"/>
    <property type="match status" value="1"/>
</dbReference>
<dbReference type="GO" id="GO:0005886">
    <property type="term" value="C:plasma membrane"/>
    <property type="evidence" value="ECO:0007669"/>
    <property type="project" value="TreeGrafter"/>
</dbReference>
<dbReference type="Proteomes" id="UP000276133">
    <property type="component" value="Unassembled WGS sequence"/>
</dbReference>
<dbReference type="OrthoDB" id="6021021at2759"/>
<keyword evidence="5" id="KW-1133">Transmembrane helix</keyword>
<evidence type="ECO:0000256" key="3">
    <source>
        <dbReference type="ARBA" id="ARBA00022461"/>
    </source>
</evidence>
<evidence type="ECO:0000313" key="12">
    <source>
        <dbReference type="EMBL" id="RNA19508.1"/>
    </source>
</evidence>
<comment type="subcellular location">
    <subcellularLocation>
        <location evidence="1">Membrane</location>
        <topology evidence="1">Multi-pass membrane protein</topology>
    </subcellularLocation>
</comment>
<evidence type="ECO:0000256" key="2">
    <source>
        <dbReference type="ARBA" id="ARBA00022448"/>
    </source>
</evidence>
<dbReference type="EMBL" id="REGN01004031">
    <property type="protein sequence ID" value="RNA19508.1"/>
    <property type="molecule type" value="Genomic_DNA"/>
</dbReference>
<evidence type="ECO:0000256" key="11">
    <source>
        <dbReference type="RuleBase" id="RU000679"/>
    </source>
</evidence>
<evidence type="ECO:0000256" key="8">
    <source>
        <dbReference type="ARBA" id="ARBA00023136"/>
    </source>
</evidence>
<evidence type="ECO:0000256" key="9">
    <source>
        <dbReference type="ARBA" id="ARBA00023201"/>
    </source>
</evidence>
<keyword evidence="7 11" id="KW-0406">Ion transport</keyword>
<evidence type="ECO:0000256" key="10">
    <source>
        <dbReference type="ARBA" id="ARBA00023303"/>
    </source>
</evidence>
<proteinExistence type="inferred from homology"/>
<accession>A0A3M7R8E5</accession>
<comment type="caution">
    <text evidence="12">The sequence shown here is derived from an EMBL/GenBank/DDBJ whole genome shotgun (WGS) entry which is preliminary data.</text>
</comment>
<gene>
    <name evidence="12" type="ORF">BpHYR1_017203</name>
</gene>